<dbReference type="Gene3D" id="3.40.50.150">
    <property type="entry name" value="Vaccinia Virus protein VP39"/>
    <property type="match status" value="1"/>
</dbReference>
<dbReference type="AlphaFoldDB" id="W4JQ98"/>
<evidence type="ECO:0000256" key="1">
    <source>
        <dbReference type="PROSITE-ProRule" id="PRU00023"/>
    </source>
</evidence>
<reference evidence="2 3" key="1">
    <citation type="journal article" date="2012" name="New Phytol.">
        <title>Insight into trade-off between wood decay and parasitism from the genome of a fungal forest pathogen.</title>
        <authorList>
            <person name="Olson A."/>
            <person name="Aerts A."/>
            <person name="Asiegbu F."/>
            <person name="Belbahri L."/>
            <person name="Bouzid O."/>
            <person name="Broberg A."/>
            <person name="Canback B."/>
            <person name="Coutinho P.M."/>
            <person name="Cullen D."/>
            <person name="Dalman K."/>
            <person name="Deflorio G."/>
            <person name="van Diepen L.T."/>
            <person name="Dunand C."/>
            <person name="Duplessis S."/>
            <person name="Durling M."/>
            <person name="Gonthier P."/>
            <person name="Grimwood J."/>
            <person name="Fossdal C.G."/>
            <person name="Hansson D."/>
            <person name="Henrissat B."/>
            <person name="Hietala A."/>
            <person name="Himmelstrand K."/>
            <person name="Hoffmeister D."/>
            <person name="Hogberg N."/>
            <person name="James T.Y."/>
            <person name="Karlsson M."/>
            <person name="Kohler A."/>
            <person name="Kues U."/>
            <person name="Lee Y.H."/>
            <person name="Lin Y.C."/>
            <person name="Lind M."/>
            <person name="Lindquist E."/>
            <person name="Lombard V."/>
            <person name="Lucas S."/>
            <person name="Lunden K."/>
            <person name="Morin E."/>
            <person name="Murat C."/>
            <person name="Park J."/>
            <person name="Raffaello T."/>
            <person name="Rouze P."/>
            <person name="Salamov A."/>
            <person name="Schmutz J."/>
            <person name="Solheim H."/>
            <person name="Stahlberg J."/>
            <person name="Velez H."/>
            <person name="de Vries R.P."/>
            <person name="Wiebenga A."/>
            <person name="Woodward S."/>
            <person name="Yakovlev I."/>
            <person name="Garbelotto M."/>
            <person name="Martin F."/>
            <person name="Grigoriev I.V."/>
            <person name="Stenlid J."/>
        </authorList>
    </citation>
    <scope>NUCLEOTIDE SEQUENCE [LARGE SCALE GENOMIC DNA]</scope>
    <source>
        <strain evidence="2 3">TC 32-1</strain>
    </source>
</reference>
<dbReference type="InterPro" id="IPR029063">
    <property type="entry name" value="SAM-dependent_MTases_sf"/>
</dbReference>
<dbReference type="PANTHER" id="PTHR32379:SF1">
    <property type="entry name" value="GUANIDINOACETATE N-METHYLTRANSFERASE"/>
    <property type="match status" value="1"/>
</dbReference>
<dbReference type="PROSITE" id="PS50088">
    <property type="entry name" value="ANK_REPEAT"/>
    <property type="match status" value="1"/>
</dbReference>
<feature type="repeat" description="ANK" evidence="1">
    <location>
        <begin position="107"/>
        <end position="139"/>
    </location>
</feature>
<evidence type="ECO:0000313" key="3">
    <source>
        <dbReference type="Proteomes" id="UP000030671"/>
    </source>
</evidence>
<dbReference type="Pfam" id="PF12796">
    <property type="entry name" value="Ank_2"/>
    <property type="match status" value="1"/>
</dbReference>
<gene>
    <name evidence="2" type="ORF">HETIRDRAFT_106333</name>
</gene>
<dbReference type="OrthoDB" id="19014at2759"/>
<sequence>MSTSILRTSCVERSNHSARDVQTLIDIQPSIRITLVASPLVRCVSVFFAADSRTPTMLTINLHENIVTFEDGGSSFKDSSSHTPGPISHLEELLAQVADLDIRDPFTGETPLHNAAICGAFETVQWLLSKGASWSLEDHDQQYAYNFALIEGHHACFIFEHAVHTGSSFPSLSISYQCFAPYPRSDYERYLLPYRDDPTGGFHSLDRPRNNSAFLSEPCFYMKLDVDGSGKGTIVDHILNRNLVPNRQPASSGAQNPVTQCMANPETYKHSGRPIENVMIDVALQEYKPAAHVIVEPRPDVVHRMQRNGWHKKPGDLFIASSADSKKTVNGDVVAADNASFGPKLVKLHHLGTFDAIYFDTALTRASRFSMVSDSMETGSWHRRGRVAIVYTDVMAMHLNDLGLSTSPTDAPFSGTEVEIDKGRYWNGFSEPRPAPDVPRLVPLCMLAPTIQRTVMARAPVLFDVDETMSAEATAEAKAKAKALDAGENIRTDKGSVAQNMDAATE</sequence>
<dbReference type="RefSeq" id="XP_009551915.1">
    <property type="nucleotide sequence ID" value="XM_009553620.1"/>
</dbReference>
<dbReference type="InterPro" id="IPR036770">
    <property type="entry name" value="Ankyrin_rpt-contain_sf"/>
</dbReference>
<dbReference type="PANTHER" id="PTHR32379">
    <property type="entry name" value="GUANIDINOACETATE N-METHYLTRANSFERASE"/>
    <property type="match status" value="1"/>
</dbReference>
<dbReference type="GeneID" id="20666154"/>
<dbReference type="PROSITE" id="PS50297">
    <property type="entry name" value="ANK_REP_REGION"/>
    <property type="match status" value="1"/>
</dbReference>
<dbReference type="KEGG" id="hir:HETIRDRAFT_106333"/>
<name>W4JQ98_HETIT</name>
<dbReference type="HOGENOM" id="CLU_538677_0_0_1"/>
<proteinExistence type="predicted"/>
<dbReference type="SUPFAM" id="SSF48403">
    <property type="entry name" value="Ankyrin repeat"/>
    <property type="match status" value="1"/>
</dbReference>
<dbReference type="InterPro" id="IPR051038">
    <property type="entry name" value="RMT2/GAMT_Mtase"/>
</dbReference>
<dbReference type="STRING" id="747525.W4JQ98"/>
<dbReference type="Proteomes" id="UP000030671">
    <property type="component" value="Unassembled WGS sequence"/>
</dbReference>
<dbReference type="InterPro" id="IPR002110">
    <property type="entry name" value="Ankyrin_rpt"/>
</dbReference>
<dbReference type="GO" id="GO:0005737">
    <property type="term" value="C:cytoplasm"/>
    <property type="evidence" value="ECO:0007669"/>
    <property type="project" value="TreeGrafter"/>
</dbReference>
<dbReference type="GO" id="GO:0019702">
    <property type="term" value="F:protein arginine N5-methyltransferase activity"/>
    <property type="evidence" value="ECO:0007669"/>
    <property type="project" value="TreeGrafter"/>
</dbReference>
<accession>W4JQ98</accession>
<dbReference type="EMBL" id="KI925465">
    <property type="protein sequence ID" value="ETW75649.1"/>
    <property type="molecule type" value="Genomic_DNA"/>
</dbReference>
<dbReference type="Gene3D" id="1.25.40.20">
    <property type="entry name" value="Ankyrin repeat-containing domain"/>
    <property type="match status" value="1"/>
</dbReference>
<evidence type="ECO:0000313" key="2">
    <source>
        <dbReference type="EMBL" id="ETW75649.1"/>
    </source>
</evidence>
<dbReference type="GO" id="GO:0005634">
    <property type="term" value="C:nucleus"/>
    <property type="evidence" value="ECO:0007669"/>
    <property type="project" value="TreeGrafter"/>
</dbReference>
<dbReference type="InParanoid" id="W4JQ98"/>
<organism evidence="2 3">
    <name type="scientific">Heterobasidion irregulare (strain TC 32-1)</name>
    <dbReference type="NCBI Taxonomy" id="747525"/>
    <lineage>
        <taxon>Eukaryota</taxon>
        <taxon>Fungi</taxon>
        <taxon>Dikarya</taxon>
        <taxon>Basidiomycota</taxon>
        <taxon>Agaricomycotina</taxon>
        <taxon>Agaricomycetes</taxon>
        <taxon>Russulales</taxon>
        <taxon>Bondarzewiaceae</taxon>
        <taxon>Heterobasidion</taxon>
        <taxon>Heterobasidion annosum species complex</taxon>
    </lineage>
</organism>
<keyword evidence="3" id="KW-1185">Reference proteome</keyword>
<keyword evidence="1" id="KW-0040">ANK repeat</keyword>
<protein>
    <submittedName>
        <fullName evidence="2">Uncharacterized protein</fullName>
    </submittedName>
</protein>